<dbReference type="OrthoDB" id="10612642at2759"/>
<protein>
    <submittedName>
        <fullName evidence="1">Uncharacterized protein</fullName>
    </submittedName>
</protein>
<evidence type="ECO:0000313" key="1">
    <source>
        <dbReference type="EMBL" id="KOO32834.1"/>
    </source>
</evidence>
<keyword evidence="2" id="KW-1185">Reference proteome</keyword>
<evidence type="ECO:0000313" key="2">
    <source>
        <dbReference type="Proteomes" id="UP000037460"/>
    </source>
</evidence>
<name>A0A0M0K1Z1_9EUKA</name>
<dbReference type="EMBL" id="JWZX01001674">
    <property type="protein sequence ID" value="KOO32834.1"/>
    <property type="molecule type" value="Genomic_DNA"/>
</dbReference>
<sequence>MSHNTAFMCAPDGQTVLAYGGRRKSLNGAFGFRDEPGILRAEGRLEARPGGAVSISWSTPSLVLDGSPASGCVEARSNVGTNCEFDGKLSVVRWRGRTLLYARANVAECGGRHVQMTSSADGVRDWSRWQLLEFEGGRGIGGRGQAASNLYFFAVRAETVRLMAFFPTVVGNVGGLFASTSDDGVRWRTPHRLLASSVKAEYRTEDYPVDGSGMLTEGSSATSLLVELAARLEGGEGGCAHFFVAVDNRVCGGTATRKLLGAFGARLAAQTTFSTPPADQGVGVQAVVALFKDKAASIVGPAGVLGYTRIVLSRIDLALLTPNAAPWACTDDSICVASKCEAAGWDMYKCVNDLLFMAPGSRIPALLQSLGSSDGASDNEARQCGCFDAKCPKRGFNKRQHGSGHDCFNVMAKEVGASAISFAWPQVTEKIASPNPNYEMPKCEAIDAGASYKGRSCSHGRGRLGKTMIMGGTIDKRALSLGKPIFGKSMDAKMEKMDFMAQRLGNRRLINANPSVAAQIDHKMKKQWRRRALGAQTEREQPPARVAVCLSGQLRTMRTRGLHVHLKKHMVDVLNADVFVHVDAADTRPWGVKAEATSDDFNEVVRVLNAKGAKLESYQPQPVPPSACAGPGERRVCKAFDCGTFTCGCYVAGCTHCVTTQYIPQHLHTSECLELVAAHEAARGSAYDFVVKIRPDLNVTRPVPSFDEIERLVSPREGPPALCAQGGGPTLDDKFALMPRRVAAVYMNATKVYEVCQSREVNEPDCSGGKGGKGGKGAMFKGGQTPVCCLLHA</sequence>
<accession>A0A0M0K1Z1</accession>
<dbReference type="AlphaFoldDB" id="A0A0M0K1Z1"/>
<comment type="caution">
    <text evidence="1">The sequence shown here is derived from an EMBL/GenBank/DDBJ whole genome shotgun (WGS) entry which is preliminary data.</text>
</comment>
<dbReference type="Proteomes" id="UP000037460">
    <property type="component" value="Unassembled WGS sequence"/>
</dbReference>
<proteinExistence type="predicted"/>
<organism evidence="1 2">
    <name type="scientific">Chrysochromulina tobinii</name>
    <dbReference type="NCBI Taxonomy" id="1460289"/>
    <lineage>
        <taxon>Eukaryota</taxon>
        <taxon>Haptista</taxon>
        <taxon>Haptophyta</taxon>
        <taxon>Prymnesiophyceae</taxon>
        <taxon>Prymnesiales</taxon>
        <taxon>Chrysochromulinaceae</taxon>
        <taxon>Chrysochromulina</taxon>
    </lineage>
</organism>
<gene>
    <name evidence="1" type="ORF">Ctob_010111</name>
</gene>
<reference evidence="2" key="1">
    <citation type="journal article" date="2015" name="PLoS Genet.">
        <title>Genome Sequence and Transcriptome Analyses of Chrysochromulina tobin: Metabolic Tools for Enhanced Algal Fitness in the Prominent Order Prymnesiales (Haptophyceae).</title>
        <authorList>
            <person name="Hovde B.T."/>
            <person name="Deodato C.R."/>
            <person name="Hunsperger H.M."/>
            <person name="Ryken S.A."/>
            <person name="Yost W."/>
            <person name="Jha R.K."/>
            <person name="Patterson J."/>
            <person name="Monnat R.J. Jr."/>
            <person name="Barlow S.B."/>
            <person name="Starkenburg S.R."/>
            <person name="Cattolico R.A."/>
        </authorList>
    </citation>
    <scope>NUCLEOTIDE SEQUENCE</scope>
    <source>
        <strain evidence="2">CCMP291</strain>
    </source>
</reference>